<dbReference type="Pfam" id="PF04244">
    <property type="entry name" value="DPRP"/>
    <property type="match status" value="1"/>
</dbReference>
<dbReference type="InterPro" id="IPR007357">
    <property type="entry name" value="PhrB-like"/>
</dbReference>
<gene>
    <name evidence="1" type="ORF">VSVS05_01862</name>
</gene>
<organism evidence="1 2">
    <name type="scientific">Vibrio scophthalmi</name>
    <dbReference type="NCBI Taxonomy" id="45658"/>
    <lineage>
        <taxon>Bacteria</taxon>
        <taxon>Pseudomonadati</taxon>
        <taxon>Pseudomonadota</taxon>
        <taxon>Gammaproteobacteria</taxon>
        <taxon>Vibrionales</taxon>
        <taxon>Vibrionaceae</taxon>
        <taxon>Vibrio</taxon>
    </lineage>
</organism>
<evidence type="ECO:0000313" key="2">
    <source>
        <dbReference type="Proteomes" id="UP000092528"/>
    </source>
</evidence>
<dbReference type="STRING" id="45658.VSVS12_01137"/>
<dbReference type="Gene3D" id="1.10.579.10">
    <property type="entry name" value="DNA Cyclobutane Dipyrimidine Photolyase, subunit A, domain 3"/>
    <property type="match status" value="1"/>
</dbReference>
<dbReference type="Proteomes" id="UP000092528">
    <property type="component" value="Chromosome 1"/>
</dbReference>
<dbReference type="EMBL" id="CP016414">
    <property type="protein sequence ID" value="ANU36987.1"/>
    <property type="molecule type" value="Genomic_DNA"/>
</dbReference>
<dbReference type="Gene3D" id="3.40.50.620">
    <property type="entry name" value="HUPs"/>
    <property type="match status" value="1"/>
</dbReference>
<dbReference type="InterPro" id="IPR052551">
    <property type="entry name" value="UV-DNA_repair_photolyase"/>
</dbReference>
<dbReference type="SUPFAM" id="SSF48173">
    <property type="entry name" value="Cryptochrome/photolyase FAD-binding domain"/>
    <property type="match status" value="1"/>
</dbReference>
<sequence length="531" mass="61697">MHYTRVRLILGDQLNAQHSWFEQVDDTTLYLIAELHQETHYAPHHIQKVCAFFLAMQAFANERQQEGHHILHLTLDDTQHFADITALIAHYVAKVNASIFEYQRPDEYRLLAQLANLKLPPLANNKTPSSPSRISTTSVTTNCVDSDHFMLPYSEIEQQFPAQKHIMMEHFYRRMRKRFNVMIHDGKPEGGKWNFDASNRNKLKSQDIEQLPQPMLFGTKTCEVLQRLKRHNINTIGSIGDQLIWPINRSQSLSLLAYFCQICLPLFGRFQDAMTQEHNAKWSLYHSRLSFSLNSKLLSPAEVIDAALEAYRNRSDIDIAQVEGFIRQILGWREYIRAVYWANMPNYQTLNALDATQALPHYFWDGETKMSCLHHAIRQSLDYAYAHHIQRLMVTGNFCLITEIAPDQVDQWYLGIYIDAIEWVEMPNTRGMALFADGGIVGTKPYAASGSYINKMSDYCKGCHYSVNQRSGEGACPLNSLYWRFMHKHRQRLANNPRIGMIYRSWDRTDPQIQDEILLTAEQYMQNIEEL</sequence>
<reference evidence="1 2" key="1">
    <citation type="submission" date="2016-07" db="EMBL/GenBank/DDBJ databases">
        <title>Genome sequencing of Vibrio scophthalmi strain VS-05, an isolated from Paralichthys olivaceus.</title>
        <authorList>
            <person name="Han H.-J."/>
        </authorList>
    </citation>
    <scope>NUCLEOTIDE SEQUENCE [LARGE SCALE GENOMIC DNA]</scope>
    <source>
        <strain evidence="1 2">VS-05</strain>
    </source>
</reference>
<dbReference type="PANTHER" id="PTHR38657">
    <property type="entry name" value="SLR1343 PROTEIN"/>
    <property type="match status" value="1"/>
</dbReference>
<protein>
    <submittedName>
        <fullName evidence="1">(6-4) photolyase</fullName>
    </submittedName>
</protein>
<proteinExistence type="predicted"/>
<dbReference type="Gene3D" id="1.25.40.80">
    <property type="match status" value="1"/>
</dbReference>
<evidence type="ECO:0000313" key="1">
    <source>
        <dbReference type="EMBL" id="ANU36987.1"/>
    </source>
</evidence>
<dbReference type="PANTHER" id="PTHR38657:SF1">
    <property type="entry name" value="SLR1343 PROTEIN"/>
    <property type="match status" value="1"/>
</dbReference>
<name>A0A1C7FB85_9VIBR</name>
<dbReference type="InterPro" id="IPR014729">
    <property type="entry name" value="Rossmann-like_a/b/a_fold"/>
</dbReference>
<dbReference type="AlphaFoldDB" id="A0A1C7FB85"/>
<keyword evidence="2" id="KW-1185">Reference proteome</keyword>
<dbReference type="Gene3D" id="1.10.10.1710">
    <property type="entry name" value="Deoxyribodipyrimidine photolyase-related"/>
    <property type="match status" value="1"/>
</dbReference>
<keyword evidence="1" id="KW-0456">Lyase</keyword>
<dbReference type="RefSeq" id="WP_065545533.1">
    <property type="nucleotide sequence ID" value="NZ_CP016414.1"/>
</dbReference>
<dbReference type="PATRIC" id="fig|45658.7.peg.1853"/>
<dbReference type="InterPro" id="IPR036134">
    <property type="entry name" value="Crypto/Photolyase_FAD-like_sf"/>
</dbReference>
<dbReference type="GeneID" id="96873163"/>
<accession>A0A1C7FB85</accession>
<dbReference type="GO" id="GO:0016829">
    <property type="term" value="F:lyase activity"/>
    <property type="evidence" value="ECO:0007669"/>
    <property type="project" value="UniProtKB-KW"/>
</dbReference>